<dbReference type="NCBIfam" id="NF004051">
    <property type="entry name" value="PRK05571.1"/>
    <property type="match status" value="1"/>
</dbReference>
<comment type="similarity">
    <text evidence="1">Belongs to the LacAB/RpiB family.</text>
</comment>
<dbReference type="GO" id="GO:0004751">
    <property type="term" value="F:ribose-5-phosphate isomerase activity"/>
    <property type="evidence" value="ECO:0007669"/>
    <property type="project" value="TreeGrafter"/>
</dbReference>
<dbReference type="STRING" id="272633.gene:10731159"/>
<dbReference type="eggNOG" id="COG0698">
    <property type="taxonomic scope" value="Bacteria"/>
</dbReference>
<gene>
    <name evidence="4" type="ordered locus">MYPE680</name>
</gene>
<dbReference type="FunCoup" id="Q8EWY2">
    <property type="interactions" value="65"/>
</dbReference>
<feature type="active site" description="Proton donor" evidence="2">
    <location>
        <position position="110"/>
    </location>
</feature>
<dbReference type="EMBL" id="BA000026">
    <property type="protein sequence ID" value="BAC43858.1"/>
    <property type="molecule type" value="Genomic_DNA"/>
</dbReference>
<proteinExistence type="inferred from homology"/>
<dbReference type="RefSeq" id="WP_011076894.1">
    <property type="nucleotide sequence ID" value="NC_004432.1"/>
</dbReference>
<dbReference type="InParanoid" id="Q8EWY2"/>
<dbReference type="Pfam" id="PF02502">
    <property type="entry name" value="LacAB_rpiB"/>
    <property type="match status" value="1"/>
</dbReference>
<evidence type="ECO:0000256" key="1">
    <source>
        <dbReference type="ARBA" id="ARBA00008754"/>
    </source>
</evidence>
<dbReference type="HOGENOM" id="CLU_091396_4_1_14"/>
<dbReference type="PANTHER" id="PTHR30345">
    <property type="entry name" value="RIBOSE-5-PHOSPHATE ISOMERASE B"/>
    <property type="match status" value="1"/>
</dbReference>
<organism evidence="4 5">
    <name type="scientific">Malacoplasma penetrans (strain HF-2)</name>
    <name type="common">Mycoplasma penetrans</name>
    <dbReference type="NCBI Taxonomy" id="272633"/>
    <lineage>
        <taxon>Bacteria</taxon>
        <taxon>Bacillati</taxon>
        <taxon>Mycoplasmatota</taxon>
        <taxon>Mycoplasmoidales</taxon>
        <taxon>Mycoplasmoidaceae</taxon>
        <taxon>Malacoplasma</taxon>
    </lineage>
</organism>
<keyword evidence="5" id="KW-1185">Reference proteome</keyword>
<dbReference type="InterPro" id="IPR036569">
    <property type="entry name" value="RpiB_LacA_LacB_sf"/>
</dbReference>
<feature type="binding site" evidence="3">
    <location>
        <position position="111"/>
    </location>
    <ligand>
        <name>D-ribulose 5-phosphate</name>
        <dbReference type="ChEBI" id="CHEBI:58121"/>
    </ligand>
</feature>
<dbReference type="PIRSF" id="PIRSF005384">
    <property type="entry name" value="RpiB_LacA_B"/>
    <property type="match status" value="1"/>
</dbReference>
<sequence length="158" mass="17740">MSESKKQLKKIKVYIGSDHGGFDMKEKIRNNHELLEILDFVDLGTYSGDESVDYPDYAEKIGENLLKDKGSYGIGICGTGIGICIALNKIKGIYAANVNKTIEAELAREHNNVNVITLSGRFTSVEDNVEIIKKFFSSHFESGRHEKRLDKITKLENK</sequence>
<feature type="binding site" evidence="3">
    <location>
        <position position="121"/>
    </location>
    <ligand>
        <name>D-ribulose 5-phosphate</name>
        <dbReference type="ChEBI" id="CHEBI:58121"/>
    </ligand>
</feature>
<dbReference type="SUPFAM" id="SSF89623">
    <property type="entry name" value="Ribose/Galactose isomerase RpiB/AlsB"/>
    <property type="match status" value="1"/>
</dbReference>
<evidence type="ECO:0000256" key="2">
    <source>
        <dbReference type="PIRSR" id="PIRSR005384-1"/>
    </source>
</evidence>
<dbReference type="GO" id="GO:0019316">
    <property type="term" value="P:D-allose catabolic process"/>
    <property type="evidence" value="ECO:0007669"/>
    <property type="project" value="TreeGrafter"/>
</dbReference>
<evidence type="ECO:0000256" key="3">
    <source>
        <dbReference type="PIRSR" id="PIRSR005384-2"/>
    </source>
</evidence>
<dbReference type="GO" id="GO:0009052">
    <property type="term" value="P:pentose-phosphate shunt, non-oxidative branch"/>
    <property type="evidence" value="ECO:0007669"/>
    <property type="project" value="TreeGrafter"/>
</dbReference>
<dbReference type="InterPro" id="IPR003500">
    <property type="entry name" value="RpiB_LacA_LacB"/>
</dbReference>
<dbReference type="Proteomes" id="UP000002522">
    <property type="component" value="Chromosome"/>
</dbReference>
<dbReference type="PANTHER" id="PTHR30345:SF0">
    <property type="entry name" value="DNA DAMAGE-REPAIR_TOLERATION PROTEIN DRT102"/>
    <property type="match status" value="1"/>
</dbReference>
<feature type="binding site" evidence="3">
    <location>
        <position position="144"/>
    </location>
    <ligand>
        <name>D-ribulose 5-phosphate</name>
        <dbReference type="ChEBI" id="CHEBI:58121"/>
    </ligand>
</feature>
<keyword evidence="4" id="KW-0413">Isomerase</keyword>
<evidence type="ECO:0000313" key="4">
    <source>
        <dbReference type="EMBL" id="BAC43858.1"/>
    </source>
</evidence>
<protein>
    <submittedName>
        <fullName evidence="4">Ribose 5-phosphate and galactose-6-phosphate isomerase</fullName>
    </submittedName>
</protein>
<feature type="active site" description="Proton acceptor" evidence="2">
    <location>
        <position position="77"/>
    </location>
</feature>
<reference evidence="4 5" key="1">
    <citation type="journal article" date="2002" name="Nucleic Acids Res.">
        <title>The complete genomic sequence of Mycoplasma penetrans, an intracellular bacterial pathogen in humans.</title>
        <authorList>
            <person name="Sasaki Y."/>
            <person name="Ishikawa J."/>
            <person name="Yamashita A."/>
            <person name="Oshima K."/>
            <person name="Kenri T."/>
            <person name="Furuya K."/>
            <person name="Yoshino C."/>
            <person name="Horino A."/>
            <person name="Shiba T."/>
            <person name="Sasaki T."/>
            <person name="Hattori M."/>
        </authorList>
    </citation>
    <scope>NUCLEOTIDE SEQUENCE [LARGE SCALE GENOMIC DNA]</scope>
    <source>
        <strain evidence="4 5">HF-2</strain>
    </source>
</reference>
<feature type="binding site" evidence="3">
    <location>
        <position position="148"/>
    </location>
    <ligand>
        <name>D-ribulose 5-phosphate</name>
        <dbReference type="ChEBI" id="CHEBI:58121"/>
    </ligand>
</feature>
<accession>Q8EWY2</accession>
<dbReference type="NCBIfam" id="TIGR00689">
    <property type="entry name" value="rpiB_lacA_lacB"/>
    <property type="match status" value="1"/>
</dbReference>
<name>Q8EWY2_MALP2</name>
<dbReference type="KEGG" id="mpe:MYPE680"/>
<feature type="binding site" evidence="3">
    <location>
        <begin position="78"/>
        <end position="82"/>
    </location>
    <ligand>
        <name>D-ribulose 5-phosphate</name>
        <dbReference type="ChEBI" id="CHEBI:58121"/>
    </ligand>
</feature>
<evidence type="ECO:0000313" key="5">
    <source>
        <dbReference type="Proteomes" id="UP000002522"/>
    </source>
</evidence>
<dbReference type="AlphaFoldDB" id="Q8EWY2"/>
<dbReference type="Gene3D" id="3.40.1400.10">
    <property type="entry name" value="Sugar-phosphate isomerase, RpiB/LacA/LacB"/>
    <property type="match status" value="1"/>
</dbReference>
<feature type="binding site" evidence="3">
    <location>
        <begin position="18"/>
        <end position="19"/>
    </location>
    <ligand>
        <name>D-ribulose 5-phosphate</name>
        <dbReference type="ChEBI" id="CHEBI:58121"/>
    </ligand>
</feature>